<evidence type="ECO:0000313" key="1">
    <source>
        <dbReference type="EMBL" id="MBI9115675.1"/>
    </source>
</evidence>
<dbReference type="RefSeq" id="WP_198734236.1">
    <property type="nucleotide sequence ID" value="NZ_JAEINH010000009.1"/>
</dbReference>
<sequence length="82" mass="9115">MVDKIPVRDMARSLGPKAVGQPITRPTESVPVQAWITDARGRDVLVTGEAVAWSPRAGYVHYADEHGREGYVWVWASAITRR</sequence>
<dbReference type="Proteomes" id="UP000602087">
    <property type="component" value="Unassembled WGS sequence"/>
</dbReference>
<proteinExistence type="predicted"/>
<organism evidence="1 2">
    <name type="scientific">Sanguibacter suaedae</name>
    <dbReference type="NCBI Taxonomy" id="2795737"/>
    <lineage>
        <taxon>Bacteria</taxon>
        <taxon>Bacillati</taxon>
        <taxon>Actinomycetota</taxon>
        <taxon>Actinomycetes</taxon>
        <taxon>Micrococcales</taxon>
        <taxon>Sanguibacteraceae</taxon>
        <taxon>Sanguibacter</taxon>
    </lineage>
</organism>
<gene>
    <name evidence="1" type="ORF">JAV76_11685</name>
</gene>
<keyword evidence="2" id="KW-1185">Reference proteome</keyword>
<accession>A0A934MAJ5</accession>
<reference evidence="1" key="1">
    <citation type="submission" date="2020-12" db="EMBL/GenBank/DDBJ databases">
        <title>Sanguibacter suaedae sp. nov., isolated from Suaeda aralocaspica.</title>
        <authorList>
            <person name="Ma Q."/>
        </authorList>
    </citation>
    <scope>NUCLEOTIDE SEQUENCE</scope>
    <source>
        <strain evidence="1">YZGR15</strain>
    </source>
</reference>
<protein>
    <submittedName>
        <fullName evidence="1">Uncharacterized protein</fullName>
    </submittedName>
</protein>
<evidence type="ECO:0000313" key="2">
    <source>
        <dbReference type="Proteomes" id="UP000602087"/>
    </source>
</evidence>
<name>A0A934MAJ5_9MICO</name>
<comment type="caution">
    <text evidence="1">The sequence shown here is derived from an EMBL/GenBank/DDBJ whole genome shotgun (WGS) entry which is preliminary data.</text>
</comment>
<dbReference type="EMBL" id="JAEINH010000009">
    <property type="protein sequence ID" value="MBI9115675.1"/>
    <property type="molecule type" value="Genomic_DNA"/>
</dbReference>
<dbReference type="AlphaFoldDB" id="A0A934MAJ5"/>